<dbReference type="PANTHER" id="PTHR43820">
    <property type="entry name" value="HIGH-AFFINITY BRANCHED-CHAIN AMINO ACID TRANSPORT ATP-BINDING PROTEIN LIVF"/>
    <property type="match status" value="1"/>
</dbReference>
<evidence type="ECO:0000256" key="3">
    <source>
        <dbReference type="ARBA" id="ARBA00022475"/>
    </source>
</evidence>
<dbReference type="InterPro" id="IPR003439">
    <property type="entry name" value="ABC_transporter-like_ATP-bd"/>
</dbReference>
<dbReference type="InterPro" id="IPR027417">
    <property type="entry name" value="P-loop_NTPase"/>
</dbReference>
<reference evidence="8 9" key="1">
    <citation type="submission" date="2019-03" db="EMBL/GenBank/DDBJ databases">
        <title>Genomic Encyclopedia of Type Strains, Phase IV (KMG-IV): sequencing the most valuable type-strain genomes for metagenomic binning, comparative biology and taxonomic classification.</title>
        <authorList>
            <person name="Goeker M."/>
        </authorList>
    </citation>
    <scope>NUCLEOTIDE SEQUENCE [LARGE SCALE GENOMIC DNA]</scope>
    <source>
        <strain evidence="8 9">DSM 15264</strain>
    </source>
</reference>
<feature type="domain" description="ABC transporter" evidence="7">
    <location>
        <begin position="16"/>
        <end position="255"/>
    </location>
</feature>
<dbReference type="Gene3D" id="3.40.50.300">
    <property type="entry name" value="P-loop containing nucleotide triphosphate hydrolases"/>
    <property type="match status" value="1"/>
</dbReference>
<dbReference type="PROSITE" id="PS50893">
    <property type="entry name" value="ABC_TRANSPORTER_2"/>
    <property type="match status" value="1"/>
</dbReference>
<comment type="similarity">
    <text evidence="1">Belongs to the ABC transporter superfamily.</text>
</comment>
<keyword evidence="5 8" id="KW-0067">ATP-binding</keyword>
<dbReference type="InterPro" id="IPR003593">
    <property type="entry name" value="AAA+_ATPase"/>
</dbReference>
<protein>
    <submittedName>
        <fullName evidence="8">Amino acid/amide ABC transporter ATP-binding protein 2 (HAAT family)</fullName>
    </submittedName>
</protein>
<name>A0AA46DER3_9BURK</name>
<dbReference type="GO" id="GO:0015807">
    <property type="term" value="P:L-amino acid transport"/>
    <property type="evidence" value="ECO:0007669"/>
    <property type="project" value="TreeGrafter"/>
</dbReference>
<keyword evidence="3" id="KW-0472">Membrane</keyword>
<dbReference type="InterPro" id="IPR052156">
    <property type="entry name" value="BCAA_Transport_ATP-bd_LivF"/>
</dbReference>
<dbReference type="RefSeq" id="WP_165908648.1">
    <property type="nucleotide sequence ID" value="NZ_CALFFA010000006.1"/>
</dbReference>
<evidence type="ECO:0000256" key="6">
    <source>
        <dbReference type="ARBA" id="ARBA00022970"/>
    </source>
</evidence>
<dbReference type="Proteomes" id="UP000294772">
    <property type="component" value="Unassembled WGS sequence"/>
</dbReference>
<dbReference type="GO" id="GO:0005524">
    <property type="term" value="F:ATP binding"/>
    <property type="evidence" value="ECO:0007669"/>
    <property type="project" value="UniProtKB-KW"/>
</dbReference>
<dbReference type="EMBL" id="SLXF01000003">
    <property type="protein sequence ID" value="TCP08136.1"/>
    <property type="molecule type" value="Genomic_DNA"/>
</dbReference>
<keyword evidence="6" id="KW-0029">Amino-acid transport</keyword>
<dbReference type="Pfam" id="PF00005">
    <property type="entry name" value="ABC_tran"/>
    <property type="match status" value="1"/>
</dbReference>
<keyword evidence="2" id="KW-0813">Transport</keyword>
<dbReference type="PANTHER" id="PTHR43820:SF8">
    <property type="entry name" value="ABC TRANSPORTER SUBSTRATE-BINDING PROTEIN"/>
    <property type="match status" value="1"/>
</dbReference>
<accession>A0AA46DER3</accession>
<dbReference type="CDD" id="cd03224">
    <property type="entry name" value="ABC_TM1139_LivF_branched"/>
    <property type="match status" value="1"/>
</dbReference>
<evidence type="ECO:0000313" key="9">
    <source>
        <dbReference type="Proteomes" id="UP000294772"/>
    </source>
</evidence>
<dbReference type="AlphaFoldDB" id="A0AA46DER3"/>
<evidence type="ECO:0000313" key="8">
    <source>
        <dbReference type="EMBL" id="TCP08136.1"/>
    </source>
</evidence>
<evidence type="ECO:0000256" key="5">
    <source>
        <dbReference type="ARBA" id="ARBA00022840"/>
    </source>
</evidence>
<keyword evidence="4" id="KW-0547">Nucleotide-binding</keyword>
<evidence type="ECO:0000256" key="4">
    <source>
        <dbReference type="ARBA" id="ARBA00022741"/>
    </source>
</evidence>
<dbReference type="SUPFAM" id="SSF52540">
    <property type="entry name" value="P-loop containing nucleoside triphosphate hydrolases"/>
    <property type="match status" value="1"/>
</dbReference>
<dbReference type="InterPro" id="IPR017871">
    <property type="entry name" value="ABC_transporter-like_CS"/>
</dbReference>
<dbReference type="SMART" id="SM00382">
    <property type="entry name" value="AAA"/>
    <property type="match status" value="1"/>
</dbReference>
<gene>
    <name evidence="8" type="ORF">EV676_103169</name>
</gene>
<keyword evidence="3" id="KW-1003">Cell membrane</keyword>
<dbReference type="GO" id="GO:0015658">
    <property type="term" value="F:branched-chain amino acid transmembrane transporter activity"/>
    <property type="evidence" value="ECO:0007669"/>
    <property type="project" value="TreeGrafter"/>
</dbReference>
<evidence type="ECO:0000259" key="7">
    <source>
        <dbReference type="PROSITE" id="PS50893"/>
    </source>
</evidence>
<proteinExistence type="inferred from homology"/>
<organism evidence="8 9">
    <name type="scientific">Caldimonas thermodepolymerans</name>
    <dbReference type="NCBI Taxonomy" id="215580"/>
    <lineage>
        <taxon>Bacteria</taxon>
        <taxon>Pseudomonadati</taxon>
        <taxon>Pseudomonadota</taxon>
        <taxon>Betaproteobacteria</taxon>
        <taxon>Burkholderiales</taxon>
        <taxon>Sphaerotilaceae</taxon>
        <taxon>Caldimonas</taxon>
    </lineage>
</organism>
<comment type="caution">
    <text evidence="8">The sequence shown here is derived from an EMBL/GenBank/DDBJ whole genome shotgun (WGS) entry which is preliminary data.</text>
</comment>
<dbReference type="PROSITE" id="PS00211">
    <property type="entry name" value="ABC_TRANSPORTER_1"/>
    <property type="match status" value="1"/>
</dbReference>
<dbReference type="GO" id="GO:0016887">
    <property type="term" value="F:ATP hydrolysis activity"/>
    <property type="evidence" value="ECO:0007669"/>
    <property type="project" value="InterPro"/>
</dbReference>
<evidence type="ECO:0000256" key="2">
    <source>
        <dbReference type="ARBA" id="ARBA00022448"/>
    </source>
</evidence>
<sequence>MTALDAAAGAPPGPLLALRNVDVVFDGVIQVLRSLSLEVMPGQVVALMGGNGAGKTTTLKAVSSLLAAERGAVTGGHVWFAGQEITNGDPGAVVRAGAVQVMEGRRVLHHLTVEQNLRVGAHFRTDRAEVAADLEAVYRYFPRLKDLRERTAGFLSGGEMQMLLVGRALMARPVLLLLDEPSMGLAPRIVHELFERIAEIRHERRMSVLLVEQNARAALRISDYGYVMENGRIVLHGTREDLERNEDIREFYLGLGGADGRRSYREVKHYKRRKRWLG</sequence>
<evidence type="ECO:0000256" key="1">
    <source>
        <dbReference type="ARBA" id="ARBA00005417"/>
    </source>
</evidence>